<dbReference type="InterPro" id="IPR011245">
    <property type="entry name" value="Butyrate_kin"/>
</dbReference>
<evidence type="ECO:0000256" key="10">
    <source>
        <dbReference type="RuleBase" id="RU003835"/>
    </source>
</evidence>
<comment type="subcellular location">
    <subcellularLocation>
        <location evidence="1 9">Cytoplasm</location>
    </subcellularLocation>
</comment>
<keyword evidence="5 9" id="KW-0547">Nucleotide-binding</keyword>
<comment type="catalytic activity">
    <reaction evidence="8 9">
        <text>butanoate + ATP = butanoyl phosphate + ADP</text>
        <dbReference type="Rhea" id="RHEA:13585"/>
        <dbReference type="ChEBI" id="CHEBI:17968"/>
        <dbReference type="ChEBI" id="CHEBI:30616"/>
        <dbReference type="ChEBI" id="CHEBI:58079"/>
        <dbReference type="ChEBI" id="CHEBI:456216"/>
        <dbReference type="EC" id="2.7.2.7"/>
    </reaction>
</comment>
<evidence type="ECO:0000256" key="7">
    <source>
        <dbReference type="ARBA" id="ARBA00022840"/>
    </source>
</evidence>
<keyword evidence="12" id="KW-1185">Reference proteome</keyword>
<keyword evidence="6 9" id="KW-0418">Kinase</keyword>
<dbReference type="PRINTS" id="PR00471">
    <property type="entry name" value="ACETATEKNASE"/>
</dbReference>
<proteinExistence type="inferred from homology"/>
<sequence>MQKIVVINPGATSTKLAYFEDESLIWKDEIVYTSEQLGNFDKIFDQLALRTLDVETCLLKHDIPADLDTVVGRGGLIGPVKSGAIVVDDFLIDRLKNKPVLEHASNLGCKLADDIVKKFGKVNAKAYIYDPVTVDSMCDIARITGLAEVQRTSVGHHLNMRAVAMKAAKDINQTYQSANIIVVHMGGGCSASAHKHGEVIDFVSDDEIMFSAERSGGLPIKEMIPILKRISVEEFTMKVRKNAGLQSHFGTKDLRIIEGYLEKGDEHAKLVLEAMALGISKCMASLAATLEGKVDAVCLTGGMAYSDFLCAEVAKRTTFIAPFIAYPGEFELQALASGGYRVLTQQEEPYYLEDIM</sequence>
<dbReference type="Gene3D" id="3.30.420.40">
    <property type="match status" value="2"/>
</dbReference>
<dbReference type="GO" id="GO:0005524">
    <property type="term" value="F:ATP binding"/>
    <property type="evidence" value="ECO:0007669"/>
    <property type="project" value="UniProtKB-KW"/>
</dbReference>
<dbReference type="InterPro" id="IPR000890">
    <property type="entry name" value="Aliphatic_acid_kin_short-chain"/>
</dbReference>
<keyword evidence="4 9" id="KW-0808">Transferase</keyword>
<protein>
    <recommendedName>
        <fullName evidence="9">Probable butyrate kinase</fullName>
        <shortName evidence="9">BK</shortName>
        <ecNumber evidence="9">2.7.2.7</ecNumber>
    </recommendedName>
    <alternativeName>
        <fullName evidence="9">Branched-chain carboxylic acid kinase</fullName>
    </alternativeName>
</protein>
<dbReference type="GO" id="GO:0006083">
    <property type="term" value="P:acetate metabolic process"/>
    <property type="evidence" value="ECO:0007669"/>
    <property type="project" value="TreeGrafter"/>
</dbReference>
<evidence type="ECO:0000256" key="5">
    <source>
        <dbReference type="ARBA" id="ARBA00022741"/>
    </source>
</evidence>
<dbReference type="HAMAP" id="MF_00542">
    <property type="entry name" value="Butyrate_kinase"/>
    <property type="match status" value="1"/>
</dbReference>
<dbReference type="AlphaFoldDB" id="A0A1H9HE58"/>
<evidence type="ECO:0000256" key="8">
    <source>
        <dbReference type="ARBA" id="ARBA00048596"/>
    </source>
</evidence>
<dbReference type="CDD" id="cd24011">
    <property type="entry name" value="ASKHA_NBD_BK"/>
    <property type="match status" value="1"/>
</dbReference>
<evidence type="ECO:0000256" key="2">
    <source>
        <dbReference type="ARBA" id="ARBA00008748"/>
    </source>
</evidence>
<dbReference type="NCBIfam" id="NF002834">
    <property type="entry name" value="PRK03011.1-5"/>
    <property type="match status" value="1"/>
</dbReference>
<evidence type="ECO:0000313" key="11">
    <source>
        <dbReference type="EMBL" id="SEQ60552.1"/>
    </source>
</evidence>
<evidence type="ECO:0000256" key="3">
    <source>
        <dbReference type="ARBA" id="ARBA00022490"/>
    </source>
</evidence>
<dbReference type="NCBIfam" id="TIGR02707">
    <property type="entry name" value="butyr_kinase"/>
    <property type="match status" value="1"/>
</dbReference>
<gene>
    <name evidence="9" type="primary">buk</name>
    <name evidence="11" type="ORF">SAMN05421767_10274</name>
</gene>
<dbReference type="RefSeq" id="WP_089745694.1">
    <property type="nucleotide sequence ID" value="NZ_FOGF01000002.1"/>
</dbReference>
<reference evidence="11 12" key="1">
    <citation type="submission" date="2016-10" db="EMBL/GenBank/DDBJ databases">
        <authorList>
            <person name="de Groot N.N."/>
        </authorList>
    </citation>
    <scope>NUCLEOTIDE SEQUENCE [LARGE SCALE GENOMIC DNA]</scope>
    <source>
        <strain evidence="11 12">DSM 15827</strain>
    </source>
</reference>
<dbReference type="PIRSF" id="PIRSF036458">
    <property type="entry name" value="Butyrate_kin"/>
    <property type="match status" value="1"/>
</dbReference>
<dbReference type="EC" id="2.7.2.7" evidence="9"/>
<dbReference type="OrthoDB" id="9771859at2"/>
<dbReference type="EMBL" id="FOGF01000002">
    <property type="protein sequence ID" value="SEQ60552.1"/>
    <property type="molecule type" value="Genomic_DNA"/>
</dbReference>
<evidence type="ECO:0000256" key="4">
    <source>
        <dbReference type="ARBA" id="ARBA00022679"/>
    </source>
</evidence>
<dbReference type="InterPro" id="IPR023865">
    <property type="entry name" value="Aliphatic_acid_kinase_CS"/>
</dbReference>
<dbReference type="PANTHER" id="PTHR21060">
    <property type="entry name" value="ACETATE KINASE"/>
    <property type="match status" value="1"/>
</dbReference>
<evidence type="ECO:0000313" key="12">
    <source>
        <dbReference type="Proteomes" id="UP000198556"/>
    </source>
</evidence>
<evidence type="ECO:0000256" key="1">
    <source>
        <dbReference type="ARBA" id="ARBA00004496"/>
    </source>
</evidence>
<dbReference type="GO" id="GO:0005737">
    <property type="term" value="C:cytoplasm"/>
    <property type="evidence" value="ECO:0007669"/>
    <property type="project" value="UniProtKB-SubCell"/>
</dbReference>
<dbReference type="GO" id="GO:0008776">
    <property type="term" value="F:acetate kinase activity"/>
    <property type="evidence" value="ECO:0007669"/>
    <property type="project" value="TreeGrafter"/>
</dbReference>
<evidence type="ECO:0000256" key="6">
    <source>
        <dbReference type="ARBA" id="ARBA00022777"/>
    </source>
</evidence>
<dbReference type="Pfam" id="PF00871">
    <property type="entry name" value="Acetate_kinase"/>
    <property type="match status" value="1"/>
</dbReference>
<evidence type="ECO:0000256" key="9">
    <source>
        <dbReference type="HAMAP-Rule" id="MF_00542"/>
    </source>
</evidence>
<name>A0A1H9HE58_9LACT</name>
<dbReference type="GO" id="GO:0047761">
    <property type="term" value="F:butyrate kinase activity"/>
    <property type="evidence" value="ECO:0007669"/>
    <property type="project" value="UniProtKB-UniRule"/>
</dbReference>
<dbReference type="InterPro" id="IPR043129">
    <property type="entry name" value="ATPase_NBD"/>
</dbReference>
<dbReference type="SUPFAM" id="SSF53067">
    <property type="entry name" value="Actin-like ATPase domain"/>
    <property type="match status" value="2"/>
</dbReference>
<accession>A0A1H9HE58</accession>
<keyword evidence="3 9" id="KW-0963">Cytoplasm</keyword>
<organism evidence="11 12">
    <name type="scientific">Granulicatella balaenopterae</name>
    <dbReference type="NCBI Taxonomy" id="137733"/>
    <lineage>
        <taxon>Bacteria</taxon>
        <taxon>Bacillati</taxon>
        <taxon>Bacillota</taxon>
        <taxon>Bacilli</taxon>
        <taxon>Lactobacillales</taxon>
        <taxon>Carnobacteriaceae</taxon>
        <taxon>Granulicatella</taxon>
    </lineage>
</organism>
<dbReference type="STRING" id="137733.SAMN05421767_10274"/>
<dbReference type="PROSITE" id="PS01076">
    <property type="entry name" value="ACETATE_KINASE_2"/>
    <property type="match status" value="1"/>
</dbReference>
<dbReference type="Proteomes" id="UP000198556">
    <property type="component" value="Unassembled WGS sequence"/>
</dbReference>
<keyword evidence="7 9" id="KW-0067">ATP-binding</keyword>
<comment type="similarity">
    <text evidence="2 9 10">Belongs to the acetokinase family.</text>
</comment>
<dbReference type="PANTHER" id="PTHR21060:SF3">
    <property type="entry name" value="BUTYRATE KINASE 2-RELATED"/>
    <property type="match status" value="1"/>
</dbReference>